<name>B4CYY1_9BACT</name>
<dbReference type="RefSeq" id="WP_006979194.1">
    <property type="nucleotide sequence ID" value="NZ_ABVL01000004.1"/>
</dbReference>
<dbReference type="InterPro" id="IPR002773">
    <property type="entry name" value="Deoxyhypusine_synthase"/>
</dbReference>
<evidence type="ECO:0000313" key="5">
    <source>
        <dbReference type="Proteomes" id="UP000005824"/>
    </source>
</evidence>
<comment type="similarity">
    <text evidence="1">Belongs to the deoxyhypusine synthase family.</text>
</comment>
<dbReference type="PANTHER" id="PTHR11703">
    <property type="entry name" value="DEOXYHYPUSINE SYNTHASE"/>
    <property type="match status" value="1"/>
</dbReference>
<comment type="caution">
    <text evidence="4">The sequence shown here is derived from an EMBL/GenBank/DDBJ whole genome shotgun (WGS) entry which is preliminary data.</text>
</comment>
<dbReference type="Proteomes" id="UP000005824">
    <property type="component" value="Unassembled WGS sequence"/>
</dbReference>
<accession>B4CYY1</accession>
<dbReference type="STRING" id="497964.CfE428DRAFT_1869"/>
<dbReference type="GO" id="GO:0005737">
    <property type="term" value="C:cytoplasm"/>
    <property type="evidence" value="ECO:0007669"/>
    <property type="project" value="TreeGrafter"/>
</dbReference>
<dbReference type="GO" id="GO:0034038">
    <property type="term" value="F:deoxyhypusine synthase activity"/>
    <property type="evidence" value="ECO:0007669"/>
    <property type="project" value="TreeGrafter"/>
</dbReference>
<dbReference type="InParanoid" id="B4CYY1"/>
<dbReference type="SUPFAM" id="SSF52467">
    <property type="entry name" value="DHS-like NAD/FAD-binding domain"/>
    <property type="match status" value="1"/>
</dbReference>
<evidence type="ECO:0000256" key="1">
    <source>
        <dbReference type="ARBA" id="ARBA00009892"/>
    </source>
</evidence>
<proteinExistence type="inferred from homology"/>
<reference evidence="4 5" key="1">
    <citation type="journal article" date="2011" name="J. Bacteriol.">
        <title>Genome sequence of Chthoniobacter flavus Ellin428, an aerobic heterotrophic soil bacterium.</title>
        <authorList>
            <person name="Kant R."/>
            <person name="van Passel M.W."/>
            <person name="Palva A."/>
            <person name="Lucas S."/>
            <person name="Lapidus A."/>
            <person name="Glavina Del Rio T."/>
            <person name="Dalin E."/>
            <person name="Tice H."/>
            <person name="Bruce D."/>
            <person name="Goodwin L."/>
            <person name="Pitluck S."/>
            <person name="Larimer F.W."/>
            <person name="Land M.L."/>
            <person name="Hauser L."/>
            <person name="Sangwan P."/>
            <person name="de Vos W.M."/>
            <person name="Janssen P.H."/>
            <person name="Smidt H."/>
        </authorList>
    </citation>
    <scope>NUCLEOTIDE SEQUENCE [LARGE SCALE GENOMIC DNA]</scope>
    <source>
        <strain evidence="4 5">Ellin428</strain>
    </source>
</reference>
<feature type="region of interest" description="Disordered" evidence="3">
    <location>
        <begin position="369"/>
        <end position="394"/>
    </location>
</feature>
<keyword evidence="2" id="KW-0808">Transferase</keyword>
<evidence type="ECO:0000256" key="2">
    <source>
        <dbReference type="ARBA" id="ARBA00022679"/>
    </source>
</evidence>
<dbReference type="InterPro" id="IPR029035">
    <property type="entry name" value="DHS-like_NAD/FAD-binding_dom"/>
</dbReference>
<dbReference type="Gene3D" id="3.40.910.10">
    <property type="entry name" value="Deoxyhypusine synthase"/>
    <property type="match status" value="1"/>
</dbReference>
<dbReference type="InterPro" id="IPR036982">
    <property type="entry name" value="Deoxyhypusine_synthase_sf"/>
</dbReference>
<dbReference type="NCBIfam" id="NF001980">
    <property type="entry name" value="PRK00770.1"/>
    <property type="match status" value="1"/>
</dbReference>
<dbReference type="Pfam" id="PF01916">
    <property type="entry name" value="DS"/>
    <property type="match status" value="1"/>
</dbReference>
<dbReference type="AlphaFoldDB" id="B4CYY1"/>
<protein>
    <submittedName>
        <fullName evidence="4">Deoxyhypusine synthase</fullName>
    </submittedName>
</protein>
<feature type="compositionally biased region" description="Polar residues" evidence="3">
    <location>
        <begin position="385"/>
        <end position="394"/>
    </location>
</feature>
<gene>
    <name evidence="4" type="ORF">CfE428DRAFT_1869</name>
</gene>
<organism evidence="4 5">
    <name type="scientific">Chthoniobacter flavus Ellin428</name>
    <dbReference type="NCBI Taxonomy" id="497964"/>
    <lineage>
        <taxon>Bacteria</taxon>
        <taxon>Pseudomonadati</taxon>
        <taxon>Verrucomicrobiota</taxon>
        <taxon>Spartobacteria</taxon>
        <taxon>Chthoniobacterales</taxon>
        <taxon>Chthoniobacteraceae</taxon>
        <taxon>Chthoniobacter</taxon>
    </lineage>
</organism>
<evidence type="ECO:0000256" key="3">
    <source>
        <dbReference type="SAM" id="MobiDB-lite"/>
    </source>
</evidence>
<dbReference type="EMBL" id="ABVL01000004">
    <property type="protein sequence ID" value="EDY20672.1"/>
    <property type="molecule type" value="Genomic_DNA"/>
</dbReference>
<dbReference type="eggNOG" id="COG1899">
    <property type="taxonomic scope" value="Bacteria"/>
</dbReference>
<keyword evidence="5" id="KW-1185">Reference proteome</keyword>
<evidence type="ECO:0000313" key="4">
    <source>
        <dbReference type="EMBL" id="EDY20672.1"/>
    </source>
</evidence>
<sequence>MSSLNKKFPRLLPEPIRKGMKVADLIDTSFKAYNGGRLAEACRLFTQKMIAGNGTVGMSLTGALTPAGLGRAAIVPLMKAGFVDWIISTGANLYHDLHYGLGMHLYAGSPFLNDVDLRRDGVIRIYDVLFDYDVLLDTDAFVRQVIQGSEFQHTMATDEFHYLLGKYVYEREKKLKIKETSVLSAAYQYGVPIFTSSPGDSSIGMNVAAMALRDSKLLIDVNRDVNQTAAIVYAAKSSGSTSSVFILGGGSPKNFMLQTEPQIQEVMGIEERGHDYFLQCTDARPDTGGLSGATPGEAVSWGKIDPENLPDCVVCYADSTITLPLITAYALSKAAPRKLKRLYTKRDALYADLRAQYFKHGKVEKIEHRTDLSKPKRGRSGRSVVGTSRNGKTT</sequence>
<dbReference type="PANTHER" id="PTHR11703:SF2">
    <property type="entry name" value="DEOXYHYPUSINE SYNTHASE-LIKE PROTEIN"/>
    <property type="match status" value="1"/>
</dbReference>